<evidence type="ECO:0000313" key="3">
    <source>
        <dbReference type="Proteomes" id="UP001239169"/>
    </source>
</evidence>
<dbReference type="InterPro" id="IPR000600">
    <property type="entry name" value="ROK"/>
</dbReference>
<dbReference type="InterPro" id="IPR043129">
    <property type="entry name" value="ATPase_NBD"/>
</dbReference>
<dbReference type="EMBL" id="CP124685">
    <property type="protein sequence ID" value="WGX76795.1"/>
    <property type="molecule type" value="Genomic_DNA"/>
</dbReference>
<sequence>MKYVVFDIGGTNIKYSLMNKDGEMLDSNLIPTPQQGEGKTLEILVDIIKNYQLENKIDGVAMSVPGG</sequence>
<accession>A0ABY8R5R9</accession>
<evidence type="ECO:0000313" key="2">
    <source>
        <dbReference type="EMBL" id="WGX76795.1"/>
    </source>
</evidence>
<dbReference type="Gene3D" id="3.30.420.40">
    <property type="match status" value="1"/>
</dbReference>
<comment type="similarity">
    <text evidence="1">Belongs to the ROK (NagC/XylR) family.</text>
</comment>
<dbReference type="Pfam" id="PF00480">
    <property type="entry name" value="ROK"/>
    <property type="match status" value="1"/>
</dbReference>
<protein>
    <submittedName>
        <fullName evidence="2">ROK family protein</fullName>
    </submittedName>
</protein>
<keyword evidence="3" id="KW-1185">Reference proteome</keyword>
<dbReference type="SUPFAM" id="SSF53067">
    <property type="entry name" value="Actin-like ATPase domain"/>
    <property type="match status" value="1"/>
</dbReference>
<gene>
    <name evidence="2" type="ORF">QJS64_07035</name>
</gene>
<evidence type="ECO:0000256" key="1">
    <source>
        <dbReference type="ARBA" id="ARBA00006479"/>
    </source>
</evidence>
<name>A0ABY8R5R9_PARBF</name>
<dbReference type="Proteomes" id="UP001239169">
    <property type="component" value="Chromosome"/>
</dbReference>
<proteinExistence type="inferred from homology"/>
<organism evidence="2 3">
    <name type="scientific">Paraclostridium bifermentans</name>
    <name type="common">Clostridium bifermentans</name>
    <dbReference type="NCBI Taxonomy" id="1490"/>
    <lineage>
        <taxon>Bacteria</taxon>
        <taxon>Bacillati</taxon>
        <taxon>Bacillota</taxon>
        <taxon>Clostridia</taxon>
        <taxon>Peptostreptococcales</taxon>
        <taxon>Peptostreptococcaceae</taxon>
        <taxon>Paraclostridium</taxon>
    </lineage>
</organism>
<reference evidence="2 3" key="1">
    <citation type="submission" date="2023-04" db="EMBL/GenBank/DDBJ databases">
        <title>Bacteria Genome Submission.</title>
        <authorList>
            <person name="Isaac P."/>
        </authorList>
    </citation>
    <scope>NUCLEOTIDE SEQUENCE [LARGE SCALE GENOMIC DNA]</scope>
    <source>
        <strain evidence="2 3">SampleS7P1</strain>
    </source>
</reference>